<evidence type="ECO:0000313" key="2">
    <source>
        <dbReference type="EMBL" id="KAK6637184.1"/>
    </source>
</evidence>
<name>A0ABR1BA01_POLSC</name>
<evidence type="ECO:0000313" key="3">
    <source>
        <dbReference type="Proteomes" id="UP001359485"/>
    </source>
</evidence>
<proteinExistence type="predicted"/>
<reference evidence="2 3" key="1">
    <citation type="submission" date="2023-09" db="EMBL/GenBank/DDBJ databases">
        <title>Genomes of two closely related lineages of the louse Polyplax serrata with different host specificities.</title>
        <authorList>
            <person name="Martinu J."/>
            <person name="Tarabai H."/>
            <person name="Stefka J."/>
            <person name="Hypsa V."/>
        </authorList>
    </citation>
    <scope>NUCLEOTIDE SEQUENCE [LARGE SCALE GENOMIC DNA]</scope>
    <source>
        <strain evidence="2">98ZLc_SE</strain>
    </source>
</reference>
<feature type="region of interest" description="Disordered" evidence="1">
    <location>
        <begin position="1"/>
        <end position="57"/>
    </location>
</feature>
<protein>
    <recommendedName>
        <fullName evidence="4">Capsid protein</fullName>
    </recommendedName>
</protein>
<evidence type="ECO:0008006" key="4">
    <source>
        <dbReference type="Google" id="ProtNLM"/>
    </source>
</evidence>
<sequence>MAARPVEGEAPPPENRIQPAGRRAREGHQRGRPGQAAKARNQDRFRSRVNHRQANEDRAAIEQRYGLQEEGAIERLFTAVECAESSYAVLIPVSTRGIGFACVLEYQRFMDDSMTIHAYYRVMMYLFQLKLVLSYRSQTVISNRPFNVIPTLPADETNVRMSIAQVPLATYTVLHTVGAVHAPDDYYPVLRFPILEYNWNKMSSDDRYAVGTQWAISLNIMNIRDILMLVSDPATPLDVRNGFSDHCPIPGARWVDNLLINAEDIWPDNYDYSRLSYDIRSYQLLLSNASNKVYKGFIRQIDWNGRGTKSMISSQKPLQTSVYSTFGTNGLSSVMLGPSMSTMIWSSDK</sequence>
<accession>A0ABR1BA01</accession>
<keyword evidence="3" id="KW-1185">Reference proteome</keyword>
<organism evidence="2 3">
    <name type="scientific">Polyplax serrata</name>
    <name type="common">Common mouse louse</name>
    <dbReference type="NCBI Taxonomy" id="468196"/>
    <lineage>
        <taxon>Eukaryota</taxon>
        <taxon>Metazoa</taxon>
        <taxon>Ecdysozoa</taxon>
        <taxon>Arthropoda</taxon>
        <taxon>Hexapoda</taxon>
        <taxon>Insecta</taxon>
        <taxon>Pterygota</taxon>
        <taxon>Neoptera</taxon>
        <taxon>Paraneoptera</taxon>
        <taxon>Psocodea</taxon>
        <taxon>Troctomorpha</taxon>
        <taxon>Phthiraptera</taxon>
        <taxon>Anoplura</taxon>
        <taxon>Polyplacidae</taxon>
        <taxon>Polyplax</taxon>
    </lineage>
</organism>
<gene>
    <name evidence="2" type="ORF">RUM44_007598</name>
</gene>
<comment type="caution">
    <text evidence="2">The sequence shown here is derived from an EMBL/GenBank/DDBJ whole genome shotgun (WGS) entry which is preliminary data.</text>
</comment>
<evidence type="ECO:0000256" key="1">
    <source>
        <dbReference type="SAM" id="MobiDB-lite"/>
    </source>
</evidence>
<dbReference type="Proteomes" id="UP001359485">
    <property type="component" value="Unassembled WGS sequence"/>
</dbReference>
<dbReference type="EMBL" id="JAWJWF010000002">
    <property type="protein sequence ID" value="KAK6637184.1"/>
    <property type="molecule type" value="Genomic_DNA"/>
</dbReference>